<proteinExistence type="inferred from homology"/>
<dbReference type="GO" id="GO:0000287">
    <property type="term" value="F:magnesium ion binding"/>
    <property type="evidence" value="ECO:0007669"/>
    <property type="project" value="UniProtKB-UniRule"/>
</dbReference>
<keyword evidence="5 7" id="KW-0067">ATP-binding</keyword>
<evidence type="ECO:0000256" key="3">
    <source>
        <dbReference type="ARBA" id="ARBA00022741"/>
    </source>
</evidence>
<feature type="binding site" evidence="7">
    <location>
        <begin position="25"/>
        <end position="30"/>
    </location>
    <ligand>
        <name>ATP</name>
        <dbReference type="ChEBI" id="CHEBI:30616"/>
    </ligand>
</feature>
<feature type="binding site" evidence="7">
    <location>
        <position position="150"/>
    </location>
    <ligand>
        <name>substrate</name>
    </ligand>
</feature>
<dbReference type="GO" id="GO:0009073">
    <property type="term" value="P:aromatic amino acid family biosynthetic process"/>
    <property type="evidence" value="ECO:0007669"/>
    <property type="project" value="UniProtKB-KW"/>
</dbReference>
<sequence length="190" mass="20614">MSVDATSAAVRHRLKQHLFLIGFMGSGKSTVASTLSAALGLPALDSDACLEQELGCSIADFFSREGEQAFRDRETEFLRNLRGQSPCLISCGGGMALRSENRALMRLLGPVIYLTATPETVFSRIGTDTARPLLKDKKTPADIAAMMQARLPLYEDAASLKIATDHLSPAEITNELIRLLQPFLSGDESR</sequence>
<evidence type="ECO:0000256" key="1">
    <source>
        <dbReference type="ARBA" id="ARBA00022605"/>
    </source>
</evidence>
<dbReference type="PRINTS" id="PR01100">
    <property type="entry name" value="SHIKIMTKNASE"/>
</dbReference>
<protein>
    <recommendedName>
        <fullName evidence="7">Shikimate kinase</fullName>
        <shortName evidence="7">SK</shortName>
        <ecNumber evidence="7">2.7.1.71</ecNumber>
    </recommendedName>
</protein>
<keyword evidence="6 7" id="KW-0057">Aromatic amino acid biosynthesis</keyword>
<keyword evidence="3 7" id="KW-0547">Nucleotide-binding</keyword>
<evidence type="ECO:0000313" key="8">
    <source>
        <dbReference type="EMBL" id="EHO17485.1"/>
    </source>
</evidence>
<comment type="cofactor">
    <cofactor evidence="7">
        <name>Mg(2+)</name>
        <dbReference type="ChEBI" id="CHEBI:18420"/>
    </cofactor>
    <text evidence="7">Binds 1 Mg(2+) ion per subunit.</text>
</comment>
<feature type="binding site" evidence="7">
    <location>
        <position position="131"/>
    </location>
    <ligand>
        <name>ATP</name>
        <dbReference type="ChEBI" id="CHEBI:30616"/>
    </ligand>
</feature>
<keyword evidence="4 7" id="KW-0418">Kinase</keyword>
<comment type="subunit">
    <text evidence="7">Monomer.</text>
</comment>
<evidence type="ECO:0000313" key="9">
    <source>
        <dbReference type="Proteomes" id="UP000018466"/>
    </source>
</evidence>
<keyword evidence="7" id="KW-0460">Magnesium</keyword>
<dbReference type="HAMAP" id="MF_00109">
    <property type="entry name" value="Shikimate_kinase"/>
    <property type="match status" value="1"/>
</dbReference>
<dbReference type="InterPro" id="IPR000623">
    <property type="entry name" value="Shikimate_kinase/TSH1"/>
</dbReference>
<name>A0AA36Y5Y4_9FIRM</name>
<feature type="binding site" evidence="7">
    <location>
        <position position="47"/>
    </location>
    <ligand>
        <name>substrate</name>
    </ligand>
</feature>
<keyword evidence="9" id="KW-1185">Reference proteome</keyword>
<dbReference type="EMBL" id="AGEL01000006">
    <property type="protein sequence ID" value="EHO17485.1"/>
    <property type="molecule type" value="Genomic_DNA"/>
</dbReference>
<dbReference type="Proteomes" id="UP000018466">
    <property type="component" value="Unassembled WGS sequence"/>
</dbReference>
<comment type="pathway">
    <text evidence="7">Metabolic intermediate biosynthesis; chorismate biosynthesis; chorismate from D-erythrose 4-phosphate and phosphoenolpyruvate: step 5/7.</text>
</comment>
<feature type="binding site" evidence="7">
    <location>
        <position position="71"/>
    </location>
    <ligand>
        <name>substrate</name>
    </ligand>
</feature>
<accession>A0AA36Y5Y4</accession>
<comment type="catalytic activity">
    <reaction evidence="7">
        <text>shikimate + ATP = 3-phosphoshikimate + ADP + H(+)</text>
        <dbReference type="Rhea" id="RHEA:13121"/>
        <dbReference type="ChEBI" id="CHEBI:15378"/>
        <dbReference type="ChEBI" id="CHEBI:30616"/>
        <dbReference type="ChEBI" id="CHEBI:36208"/>
        <dbReference type="ChEBI" id="CHEBI:145989"/>
        <dbReference type="ChEBI" id="CHEBI:456216"/>
        <dbReference type="EC" id="2.7.1.71"/>
    </reaction>
</comment>
<reference evidence="8 9" key="1">
    <citation type="submission" date="2011-10" db="EMBL/GenBank/DDBJ databases">
        <title>The Genome Sequence of Lachnospiraceae bacterium ACC2.</title>
        <authorList>
            <consortium name="The Broad Institute Genome Sequencing Platform"/>
            <person name="Earl A."/>
            <person name="Ward D."/>
            <person name="Feldgarden M."/>
            <person name="Gevers D."/>
            <person name="Sizova M."/>
            <person name="Hazen A."/>
            <person name="Epstein S."/>
            <person name="Young S.K."/>
            <person name="Zeng Q."/>
            <person name="Gargeya S."/>
            <person name="Fitzgerald M."/>
            <person name="Haas B."/>
            <person name="Abouelleil A."/>
            <person name="Alvarado L."/>
            <person name="Arachchi H.M."/>
            <person name="Berlin A."/>
            <person name="Brown A."/>
            <person name="Chapman S.B."/>
            <person name="Chen Z."/>
            <person name="Dunbar C."/>
            <person name="Freedman E."/>
            <person name="Gearin G."/>
            <person name="Goldberg J."/>
            <person name="Griggs A."/>
            <person name="Gujja S."/>
            <person name="Heiman D."/>
            <person name="Howarth C."/>
            <person name="Larson L."/>
            <person name="Lui A."/>
            <person name="MacDonald P.J.P."/>
            <person name="Montmayeur A."/>
            <person name="Murphy C."/>
            <person name="Neiman D."/>
            <person name="Pearson M."/>
            <person name="Priest M."/>
            <person name="Roberts A."/>
            <person name="Saif S."/>
            <person name="Shea T."/>
            <person name="Shenoy N."/>
            <person name="Sisk P."/>
            <person name="Stolte C."/>
            <person name="Sykes S."/>
            <person name="Wortman J."/>
            <person name="Nusbaum C."/>
            <person name="Birren B."/>
        </authorList>
    </citation>
    <scope>NUCLEOTIDE SEQUENCE [LARGE SCALE GENOMIC DNA]</scope>
    <source>
        <strain evidence="8 9">ACC2</strain>
    </source>
</reference>
<dbReference type="InterPro" id="IPR027417">
    <property type="entry name" value="P-loop_NTPase"/>
</dbReference>
<dbReference type="GO" id="GO:0009423">
    <property type="term" value="P:chorismate biosynthetic process"/>
    <property type="evidence" value="ECO:0007669"/>
    <property type="project" value="UniProtKB-UniRule"/>
</dbReference>
<dbReference type="RefSeq" id="WP_009532917.1">
    <property type="nucleotide sequence ID" value="NZ_JH590862.1"/>
</dbReference>
<comment type="similarity">
    <text evidence="7">Belongs to the shikimate kinase family.</text>
</comment>
<dbReference type="InterPro" id="IPR031322">
    <property type="entry name" value="Shikimate/glucono_kinase"/>
</dbReference>
<dbReference type="GeneID" id="86940840"/>
<comment type="function">
    <text evidence="7">Catalyzes the specific phosphorylation of the 3-hydroxyl group of shikimic acid using ATP as a cosubstrate.</text>
</comment>
<keyword evidence="7" id="KW-0479">Metal-binding</keyword>
<organism evidence="8 9">
    <name type="scientific">Stomatobaculum longum</name>
    <dbReference type="NCBI Taxonomy" id="796942"/>
    <lineage>
        <taxon>Bacteria</taxon>
        <taxon>Bacillati</taxon>
        <taxon>Bacillota</taxon>
        <taxon>Clostridia</taxon>
        <taxon>Lachnospirales</taxon>
        <taxon>Lachnospiraceae</taxon>
        <taxon>Stomatobaculum</taxon>
    </lineage>
</organism>
<dbReference type="EC" id="2.7.1.71" evidence="7"/>
<dbReference type="GO" id="GO:0005524">
    <property type="term" value="F:ATP binding"/>
    <property type="evidence" value="ECO:0007669"/>
    <property type="project" value="UniProtKB-UniRule"/>
</dbReference>
<dbReference type="AlphaFoldDB" id="A0AA36Y5Y4"/>
<dbReference type="CDD" id="cd00464">
    <property type="entry name" value="SK"/>
    <property type="match status" value="1"/>
</dbReference>
<comment type="subcellular location">
    <subcellularLocation>
        <location evidence="7">Cytoplasm</location>
    </subcellularLocation>
</comment>
<evidence type="ECO:0000256" key="6">
    <source>
        <dbReference type="ARBA" id="ARBA00023141"/>
    </source>
</evidence>
<keyword evidence="1 7" id="KW-0028">Amino-acid biosynthesis</keyword>
<evidence type="ECO:0000256" key="4">
    <source>
        <dbReference type="ARBA" id="ARBA00022777"/>
    </source>
</evidence>
<gene>
    <name evidence="7" type="primary">aroK</name>
    <name evidence="8" type="ORF">HMPREF9623_01084</name>
</gene>
<keyword evidence="2 7" id="KW-0808">Transferase</keyword>
<dbReference type="SUPFAM" id="SSF52540">
    <property type="entry name" value="P-loop containing nucleoside triphosphate hydrolases"/>
    <property type="match status" value="1"/>
</dbReference>
<evidence type="ECO:0000256" key="2">
    <source>
        <dbReference type="ARBA" id="ARBA00022679"/>
    </source>
</evidence>
<comment type="caution">
    <text evidence="7">Lacks conserved residue(s) required for the propagation of feature annotation.</text>
</comment>
<dbReference type="PANTHER" id="PTHR21087:SF16">
    <property type="entry name" value="SHIKIMATE KINASE 1, CHLOROPLASTIC"/>
    <property type="match status" value="1"/>
</dbReference>
<comment type="caution">
    <text evidence="8">The sequence shown here is derived from an EMBL/GenBank/DDBJ whole genome shotgun (WGS) entry which is preliminary data.</text>
</comment>
<feature type="binding site" evidence="7">
    <location>
        <position position="29"/>
    </location>
    <ligand>
        <name>Mg(2+)</name>
        <dbReference type="ChEBI" id="CHEBI:18420"/>
    </ligand>
</feature>
<feature type="binding site" evidence="7">
    <location>
        <position position="93"/>
    </location>
    <ligand>
        <name>substrate</name>
    </ligand>
</feature>
<dbReference type="GO" id="GO:0005829">
    <property type="term" value="C:cytosol"/>
    <property type="evidence" value="ECO:0007669"/>
    <property type="project" value="TreeGrafter"/>
</dbReference>
<evidence type="ECO:0000256" key="5">
    <source>
        <dbReference type="ARBA" id="ARBA00022840"/>
    </source>
</evidence>
<dbReference type="GO" id="GO:0008652">
    <property type="term" value="P:amino acid biosynthetic process"/>
    <property type="evidence" value="ECO:0007669"/>
    <property type="project" value="UniProtKB-KW"/>
</dbReference>
<dbReference type="PANTHER" id="PTHR21087">
    <property type="entry name" value="SHIKIMATE KINASE"/>
    <property type="match status" value="1"/>
</dbReference>
<keyword evidence="7" id="KW-0963">Cytoplasm</keyword>
<evidence type="ECO:0000256" key="7">
    <source>
        <dbReference type="HAMAP-Rule" id="MF_00109"/>
    </source>
</evidence>
<dbReference type="Pfam" id="PF01202">
    <property type="entry name" value="SKI"/>
    <property type="match status" value="1"/>
</dbReference>
<dbReference type="Gene3D" id="3.40.50.300">
    <property type="entry name" value="P-loop containing nucleotide triphosphate hydrolases"/>
    <property type="match status" value="1"/>
</dbReference>
<dbReference type="GO" id="GO:0004765">
    <property type="term" value="F:shikimate kinase activity"/>
    <property type="evidence" value="ECO:0007669"/>
    <property type="project" value="UniProtKB-UniRule"/>
</dbReference>